<dbReference type="AlphaFoldDB" id="A0A835VQP2"/>
<dbReference type="GO" id="GO:0030488">
    <property type="term" value="P:tRNA methylation"/>
    <property type="evidence" value="ECO:0007669"/>
    <property type="project" value="TreeGrafter"/>
</dbReference>
<dbReference type="Proteomes" id="UP000650467">
    <property type="component" value="Unassembled WGS sequence"/>
</dbReference>
<reference evidence="3" key="1">
    <citation type="journal article" date="2020" name="bioRxiv">
        <title>Comparative genomics of Chlamydomonas.</title>
        <authorList>
            <person name="Craig R.J."/>
            <person name="Hasan A.R."/>
            <person name="Ness R.W."/>
            <person name="Keightley P.D."/>
        </authorList>
    </citation>
    <scope>NUCLEOTIDE SEQUENCE</scope>
    <source>
        <strain evidence="3">SAG 7.73</strain>
    </source>
</reference>
<evidence type="ECO:0000313" key="4">
    <source>
        <dbReference type="Proteomes" id="UP000650467"/>
    </source>
</evidence>
<dbReference type="InterPro" id="IPR040072">
    <property type="entry name" value="Methyltransferase_A"/>
</dbReference>
<organism evidence="3 4">
    <name type="scientific">Chlamydomonas incerta</name>
    <dbReference type="NCBI Taxonomy" id="51695"/>
    <lineage>
        <taxon>Eukaryota</taxon>
        <taxon>Viridiplantae</taxon>
        <taxon>Chlorophyta</taxon>
        <taxon>core chlorophytes</taxon>
        <taxon>Chlorophyceae</taxon>
        <taxon>CS clade</taxon>
        <taxon>Chlamydomonadales</taxon>
        <taxon>Chlamydomonadaceae</taxon>
        <taxon>Chlamydomonas</taxon>
    </lineage>
</organism>
<feature type="non-terminal residue" evidence="3">
    <location>
        <position position="1"/>
    </location>
</feature>
<proteinExistence type="predicted"/>
<comment type="caution">
    <text evidence="3">The sequence shown here is derived from an EMBL/GenBank/DDBJ whole genome shotgun (WGS) entry which is preliminary data.</text>
</comment>
<keyword evidence="4" id="KW-1185">Reference proteome</keyword>
<accession>A0A835VQP2</accession>
<keyword evidence="2" id="KW-0408">Iron</keyword>
<gene>
    <name evidence="3" type="ORF">HXX76_016349</name>
</gene>
<dbReference type="EMBL" id="JAEHOC010000445">
    <property type="protein sequence ID" value="KAG2421964.1"/>
    <property type="molecule type" value="Genomic_DNA"/>
</dbReference>
<name>A0A835VQP2_CHLIN</name>
<dbReference type="PANTHER" id="PTHR30544">
    <property type="entry name" value="23S RRNA METHYLTRANSFERASE"/>
    <property type="match status" value="1"/>
</dbReference>
<sequence>RRPLRAGRHVLFEYTLLRGVNDRPEDAAALLAATQDIECSFNLIMFNPFPGTLYTPSTPERLLAFQKLLWAAGRIVHVRLSKGDDGMAACGQLGNVGPAAEARPGAKLLPEAKTLAAAAATAVGDSEVR</sequence>
<dbReference type="OrthoDB" id="538249at2759"/>
<dbReference type="PANTHER" id="PTHR30544:SF9">
    <property type="entry name" value="RADICAL SAM SUPERFAMILY PROTEIN"/>
    <property type="match status" value="1"/>
</dbReference>
<protein>
    <recommendedName>
        <fullName evidence="5">23S rRNA (Adenine(2503)-C(2))-methyltransferase RlmN</fullName>
    </recommendedName>
</protein>
<evidence type="ECO:0000313" key="3">
    <source>
        <dbReference type="EMBL" id="KAG2421964.1"/>
    </source>
</evidence>
<dbReference type="GO" id="GO:0051539">
    <property type="term" value="F:4 iron, 4 sulfur cluster binding"/>
    <property type="evidence" value="ECO:0007669"/>
    <property type="project" value="UniProtKB-KW"/>
</dbReference>
<evidence type="ECO:0000256" key="1">
    <source>
        <dbReference type="ARBA" id="ARBA00001966"/>
    </source>
</evidence>
<keyword evidence="2" id="KW-0479">Metal-binding</keyword>
<dbReference type="GO" id="GO:0070475">
    <property type="term" value="P:rRNA base methylation"/>
    <property type="evidence" value="ECO:0007669"/>
    <property type="project" value="TreeGrafter"/>
</dbReference>
<evidence type="ECO:0008006" key="5">
    <source>
        <dbReference type="Google" id="ProtNLM"/>
    </source>
</evidence>
<keyword evidence="2" id="KW-0411">Iron-sulfur</keyword>
<evidence type="ECO:0000256" key="2">
    <source>
        <dbReference type="ARBA" id="ARBA00022485"/>
    </source>
</evidence>
<dbReference type="InterPro" id="IPR013785">
    <property type="entry name" value="Aldolase_TIM"/>
</dbReference>
<comment type="cofactor">
    <cofactor evidence="1">
        <name>[4Fe-4S] cluster</name>
        <dbReference type="ChEBI" id="CHEBI:49883"/>
    </cofactor>
</comment>
<dbReference type="Gene3D" id="3.20.20.70">
    <property type="entry name" value="Aldolase class I"/>
    <property type="match status" value="1"/>
</dbReference>
<keyword evidence="2" id="KW-0004">4Fe-4S</keyword>